<evidence type="ECO:0000313" key="3">
    <source>
        <dbReference type="Proteomes" id="UP000837857"/>
    </source>
</evidence>
<dbReference type="EMBL" id="OW152817">
    <property type="protein sequence ID" value="CAH2068967.1"/>
    <property type="molecule type" value="Genomic_DNA"/>
</dbReference>
<proteinExistence type="predicted"/>
<feature type="transmembrane region" description="Helical" evidence="1">
    <location>
        <begin position="93"/>
        <end position="110"/>
    </location>
</feature>
<keyword evidence="1" id="KW-0472">Membrane</keyword>
<organism evidence="2 3">
    <name type="scientific">Iphiclides podalirius</name>
    <name type="common">scarce swallowtail</name>
    <dbReference type="NCBI Taxonomy" id="110791"/>
    <lineage>
        <taxon>Eukaryota</taxon>
        <taxon>Metazoa</taxon>
        <taxon>Ecdysozoa</taxon>
        <taxon>Arthropoda</taxon>
        <taxon>Hexapoda</taxon>
        <taxon>Insecta</taxon>
        <taxon>Pterygota</taxon>
        <taxon>Neoptera</taxon>
        <taxon>Endopterygota</taxon>
        <taxon>Lepidoptera</taxon>
        <taxon>Glossata</taxon>
        <taxon>Ditrysia</taxon>
        <taxon>Papilionoidea</taxon>
        <taxon>Papilionidae</taxon>
        <taxon>Papilioninae</taxon>
        <taxon>Iphiclides</taxon>
    </lineage>
</organism>
<protein>
    <submittedName>
        <fullName evidence="2">Uncharacterized protein</fullName>
    </submittedName>
</protein>
<sequence>MNPRYTANLLSIITFGVDSTYFYRLFSYYDKESGVLFGEAVFFAFGVVFCSTANVMVAHPFMMGVTHLGMKMRVGVCSLIYRKIMTVYLYREMGMPAVYGALIVIGVVPFQS</sequence>
<accession>A0ABN8J0S3</accession>
<evidence type="ECO:0000256" key="1">
    <source>
        <dbReference type="SAM" id="Phobius"/>
    </source>
</evidence>
<dbReference type="Proteomes" id="UP000837857">
    <property type="component" value="Chromosome 5"/>
</dbReference>
<feature type="transmembrane region" description="Helical" evidence="1">
    <location>
        <begin position="35"/>
        <end position="55"/>
    </location>
</feature>
<keyword evidence="3" id="KW-1185">Reference proteome</keyword>
<reference evidence="2" key="1">
    <citation type="submission" date="2022-03" db="EMBL/GenBank/DDBJ databases">
        <authorList>
            <person name="Martin H S."/>
        </authorList>
    </citation>
    <scope>NUCLEOTIDE SEQUENCE</scope>
</reference>
<keyword evidence="1" id="KW-0812">Transmembrane</keyword>
<feature type="transmembrane region" description="Helical" evidence="1">
    <location>
        <begin position="6"/>
        <end position="23"/>
    </location>
</feature>
<name>A0ABN8J0S3_9NEOP</name>
<feature type="non-terminal residue" evidence="2">
    <location>
        <position position="1"/>
    </location>
</feature>
<evidence type="ECO:0000313" key="2">
    <source>
        <dbReference type="EMBL" id="CAH2068967.1"/>
    </source>
</evidence>
<keyword evidence="1" id="KW-1133">Transmembrane helix</keyword>
<gene>
    <name evidence="2" type="ORF">IPOD504_LOCUS14647</name>
</gene>